<dbReference type="HOGENOM" id="CLU_1150922_0_0_3"/>
<protein>
    <recommendedName>
        <fullName evidence="3">PEP-CTERM protein-sorting domain-containing protein</fullName>
    </recommendedName>
</protein>
<sequence length="241" mass="26002">MLSLNITWTIPLILSTLSFGLNIKTVSAQSTDNNIYTFSSDYNTSVVIDPNFRPDLGIVRATITGESVEPAPYGLNSFTSNTYGKLEPIVNPSINKYTFNSDPIVFGLKDEPILFDRYYGGANELFGRASDTAEINFAGQTIKGGGTITIFGGTGLFKNATGAISFIEEDKLSPPGTPSKGLAKLTFSLQTAQQVPEPTYTTALIGIGVTGAGLRLKQQRRKASLKEQNLDRIGKENGLYI</sequence>
<dbReference type="AlphaFoldDB" id="B2J798"/>
<dbReference type="Proteomes" id="UP000001191">
    <property type="component" value="Chromosome"/>
</dbReference>
<reference evidence="1 2" key="2">
    <citation type="journal article" date="2013" name="Plant Physiol.">
        <title>A Nostoc punctiforme Sugar Transporter Necessary to Establish a Cyanobacterium-Plant Symbiosis.</title>
        <authorList>
            <person name="Ekman M."/>
            <person name="Picossi S."/>
            <person name="Campbell E.L."/>
            <person name="Meeks J.C."/>
            <person name="Flores E."/>
        </authorList>
    </citation>
    <scope>NUCLEOTIDE SEQUENCE [LARGE SCALE GENOMIC DNA]</scope>
    <source>
        <strain evidence="2">ATCC 29133 / PCC 73102</strain>
    </source>
</reference>
<evidence type="ECO:0000313" key="2">
    <source>
        <dbReference type="Proteomes" id="UP000001191"/>
    </source>
</evidence>
<proteinExistence type="predicted"/>
<evidence type="ECO:0000313" key="1">
    <source>
        <dbReference type="EMBL" id="ACC80833.1"/>
    </source>
</evidence>
<dbReference type="KEGG" id="npu:Npun_R2243"/>
<reference evidence="2" key="1">
    <citation type="submission" date="2008-04" db="EMBL/GenBank/DDBJ databases">
        <title>Complete sequence of chromosome of Nostoc punctiforme ATCC 29133.</title>
        <authorList>
            <consortium name="US DOE Joint Genome Institute"/>
            <person name="Copeland A."/>
            <person name="Lucas S."/>
            <person name="Lapidus A."/>
            <person name="Glavina del Rio T."/>
            <person name="Dalin E."/>
            <person name="Tice H."/>
            <person name="Pitluck S."/>
            <person name="Chain P."/>
            <person name="Malfatti S."/>
            <person name="Shin M."/>
            <person name="Vergez L."/>
            <person name="Schmutz J."/>
            <person name="Larimer F."/>
            <person name="Land M."/>
            <person name="Hauser L."/>
            <person name="Kyrpides N."/>
            <person name="Kim E."/>
            <person name="Meeks J.C."/>
            <person name="Elhai J."/>
            <person name="Campbell E.L."/>
            <person name="Thiel T."/>
            <person name="Longmire J."/>
            <person name="Potts M."/>
            <person name="Atlas R."/>
        </authorList>
    </citation>
    <scope>NUCLEOTIDE SEQUENCE [LARGE SCALE GENOMIC DNA]</scope>
    <source>
        <strain evidence="2">ATCC 29133 / PCC 73102</strain>
    </source>
</reference>
<dbReference type="RefSeq" id="WP_012408831.1">
    <property type="nucleotide sequence ID" value="NC_010628.1"/>
</dbReference>
<keyword evidence="2" id="KW-1185">Reference proteome</keyword>
<dbReference type="EMBL" id="CP001037">
    <property type="protein sequence ID" value="ACC80833.1"/>
    <property type="molecule type" value="Genomic_DNA"/>
</dbReference>
<dbReference type="EnsemblBacteria" id="ACC80833">
    <property type="protein sequence ID" value="ACC80833"/>
    <property type="gene ID" value="Npun_R2243"/>
</dbReference>
<organism evidence="1 2">
    <name type="scientific">Nostoc punctiforme (strain ATCC 29133 / PCC 73102)</name>
    <dbReference type="NCBI Taxonomy" id="63737"/>
    <lineage>
        <taxon>Bacteria</taxon>
        <taxon>Bacillati</taxon>
        <taxon>Cyanobacteriota</taxon>
        <taxon>Cyanophyceae</taxon>
        <taxon>Nostocales</taxon>
        <taxon>Nostocaceae</taxon>
        <taxon>Nostoc</taxon>
    </lineage>
</organism>
<gene>
    <name evidence="1" type="ordered locus">Npun_R2243</name>
</gene>
<accession>B2J798</accession>
<dbReference type="eggNOG" id="ENOG5033VAY">
    <property type="taxonomic scope" value="Bacteria"/>
</dbReference>
<evidence type="ECO:0008006" key="3">
    <source>
        <dbReference type="Google" id="ProtNLM"/>
    </source>
</evidence>
<name>B2J798_NOSP7</name>